<accession>X0SGK8</accession>
<gene>
    <name evidence="1" type="ORF">S01H1_03791</name>
</gene>
<proteinExistence type="predicted"/>
<name>X0SGK8_9ZZZZ</name>
<dbReference type="EMBL" id="BARS01002038">
    <property type="protein sequence ID" value="GAF80173.1"/>
    <property type="molecule type" value="Genomic_DNA"/>
</dbReference>
<sequence length="188" mass="20958">MTTDVDKNLSASMSFLEQVLDREGKKQELEKLRSSESEVVVVSGEYDKIESILSALGIPYDLVNPVSVNNSAFNFNKANAVFINCAGRGLNREGLSKVKEYVERGGKLVTTDWAVEDVIQKIFPDTIRRLSTIKTSDDVVVVQPQGDLGKRLVGLDYEGAQPKWWLESQSYPIEIVKSCKCSISNYKC</sequence>
<dbReference type="AlphaFoldDB" id="X0SGK8"/>
<protein>
    <submittedName>
        <fullName evidence="1">Uncharacterized protein</fullName>
    </submittedName>
</protein>
<reference evidence="1" key="1">
    <citation type="journal article" date="2014" name="Front. Microbiol.">
        <title>High frequency of phylogenetically diverse reductive dehalogenase-homologous genes in deep subseafloor sedimentary metagenomes.</title>
        <authorList>
            <person name="Kawai M."/>
            <person name="Futagami T."/>
            <person name="Toyoda A."/>
            <person name="Takaki Y."/>
            <person name="Nishi S."/>
            <person name="Hori S."/>
            <person name="Arai W."/>
            <person name="Tsubouchi T."/>
            <person name="Morono Y."/>
            <person name="Uchiyama I."/>
            <person name="Ito T."/>
            <person name="Fujiyama A."/>
            <person name="Inagaki F."/>
            <person name="Takami H."/>
        </authorList>
    </citation>
    <scope>NUCLEOTIDE SEQUENCE</scope>
    <source>
        <strain evidence="1">Expedition CK06-06</strain>
    </source>
</reference>
<dbReference type="SUPFAM" id="SSF52317">
    <property type="entry name" value="Class I glutamine amidotransferase-like"/>
    <property type="match status" value="1"/>
</dbReference>
<dbReference type="InterPro" id="IPR029062">
    <property type="entry name" value="Class_I_gatase-like"/>
</dbReference>
<evidence type="ECO:0000313" key="1">
    <source>
        <dbReference type="EMBL" id="GAF80173.1"/>
    </source>
</evidence>
<comment type="caution">
    <text evidence="1">The sequence shown here is derived from an EMBL/GenBank/DDBJ whole genome shotgun (WGS) entry which is preliminary data.</text>
</comment>
<organism evidence="1">
    <name type="scientific">marine sediment metagenome</name>
    <dbReference type="NCBI Taxonomy" id="412755"/>
    <lineage>
        <taxon>unclassified sequences</taxon>
        <taxon>metagenomes</taxon>
        <taxon>ecological metagenomes</taxon>
    </lineage>
</organism>